<comment type="similarity">
    <text evidence="1">Belongs to the glycosyl hydrolase 57 family.</text>
</comment>
<dbReference type="Proteomes" id="UP000886858">
    <property type="component" value="Unassembled WGS sequence"/>
</dbReference>
<accession>A0A9D2I7D9</accession>
<dbReference type="Gene3D" id="3.20.110.20">
    <property type="match status" value="1"/>
</dbReference>
<evidence type="ECO:0000313" key="5">
    <source>
        <dbReference type="Proteomes" id="UP000886858"/>
    </source>
</evidence>
<evidence type="ECO:0000259" key="3">
    <source>
        <dbReference type="Pfam" id="PF03065"/>
    </source>
</evidence>
<reference evidence="4" key="1">
    <citation type="journal article" date="2021" name="PeerJ">
        <title>Extensive microbial diversity within the chicken gut microbiome revealed by metagenomics and culture.</title>
        <authorList>
            <person name="Gilroy R."/>
            <person name="Ravi A."/>
            <person name="Getino M."/>
            <person name="Pursley I."/>
            <person name="Horton D.L."/>
            <person name="Alikhan N.F."/>
            <person name="Baker D."/>
            <person name="Gharbi K."/>
            <person name="Hall N."/>
            <person name="Watson M."/>
            <person name="Adriaenssens E.M."/>
            <person name="Foster-Nyarko E."/>
            <person name="Jarju S."/>
            <person name="Secka A."/>
            <person name="Antonio M."/>
            <person name="Oren A."/>
            <person name="Chaudhuri R.R."/>
            <person name="La Ragione R."/>
            <person name="Hildebrand F."/>
            <person name="Pallen M.J."/>
        </authorList>
    </citation>
    <scope>NUCLEOTIDE SEQUENCE</scope>
    <source>
        <strain evidence="4">CHK179-7159</strain>
    </source>
</reference>
<comment type="caution">
    <text evidence="4">The sequence shown here is derived from an EMBL/GenBank/DDBJ whole genome shotgun (WGS) entry which is preliminary data.</text>
</comment>
<dbReference type="GO" id="GO:0005975">
    <property type="term" value="P:carbohydrate metabolic process"/>
    <property type="evidence" value="ECO:0007669"/>
    <property type="project" value="InterPro"/>
</dbReference>
<feature type="domain" description="Glycoside hydrolase family 57 N-terminal" evidence="3">
    <location>
        <begin position="28"/>
        <end position="146"/>
    </location>
</feature>
<keyword evidence="2" id="KW-0119">Carbohydrate metabolism</keyword>
<gene>
    <name evidence="4" type="ORF">H9717_08025</name>
</gene>
<organism evidence="4 5">
    <name type="scientific">Candidatus Eisenbergiella merdipullorum</name>
    <dbReference type="NCBI Taxonomy" id="2838553"/>
    <lineage>
        <taxon>Bacteria</taxon>
        <taxon>Bacillati</taxon>
        <taxon>Bacillota</taxon>
        <taxon>Clostridia</taxon>
        <taxon>Lachnospirales</taxon>
        <taxon>Lachnospiraceae</taxon>
        <taxon>Eisenbergiella</taxon>
    </lineage>
</organism>
<evidence type="ECO:0000313" key="4">
    <source>
        <dbReference type="EMBL" id="HJA93049.1"/>
    </source>
</evidence>
<name>A0A9D2I7D9_9FIRM</name>
<dbReference type="GO" id="GO:0016787">
    <property type="term" value="F:hydrolase activity"/>
    <property type="evidence" value="ECO:0007669"/>
    <property type="project" value="UniProtKB-KW"/>
</dbReference>
<evidence type="ECO:0000256" key="1">
    <source>
        <dbReference type="ARBA" id="ARBA00006821"/>
    </source>
</evidence>
<reference evidence="4" key="2">
    <citation type="submission" date="2021-04" db="EMBL/GenBank/DDBJ databases">
        <authorList>
            <person name="Gilroy R."/>
        </authorList>
    </citation>
    <scope>NUCLEOTIDE SEQUENCE</scope>
    <source>
        <strain evidence="4">CHK179-7159</strain>
    </source>
</reference>
<dbReference type="InterPro" id="IPR052046">
    <property type="entry name" value="GH57_Enzymes"/>
</dbReference>
<protein>
    <submittedName>
        <fullName evidence="4">Glycoside hydrolase family 57</fullName>
    </submittedName>
</protein>
<sequence length="462" mass="52782">MKPKVIFMPHANIQYSQLPPEKRLWVIENCYEKLFDLVENQNYTIAFEASGITIEEIAKKSPRCMTKLKRLVQDGKVEPVASPYNHIMLANIPREVGLHALKHSRDVWERYTGVCPVIGWNPECGWVDYILDIYHQAGFEALVMDADSLLLSFPEIREATGLHYDVQGHSNKNQLFKIEEYIQDKPEFLKYITNPSVASNGLKLIFRSDCMANLLLWYLMGATEGVRKTPVSLNEVHEMFGRWKERAAQTGSFIMPYAEDAEYIGSSAYFYVKQFNEARFFEPEPDSIVRFQEIVEAALNAGYELATPGDVLKQGQAFPNEAVENIENGVAWHGGTAKAWANTEYSRIMDPVCLSLLNGILDVSKHLGQDPWALTGELEQAMESLTNAWVSDSRWPPKPTSPGRFNVRESLDSMYRANRFLREAMIKGNIEKRKGLYSPDLMDTEIQLIDQTLMGKHYFEEN</sequence>
<dbReference type="InterPro" id="IPR004300">
    <property type="entry name" value="Glyco_hydro_57_N"/>
</dbReference>
<evidence type="ECO:0000256" key="2">
    <source>
        <dbReference type="ARBA" id="ARBA00023277"/>
    </source>
</evidence>
<dbReference type="AlphaFoldDB" id="A0A9D2I7D9"/>
<dbReference type="PANTHER" id="PTHR36306:SF1">
    <property type="entry name" value="ALPHA-AMYLASE-RELATED"/>
    <property type="match status" value="1"/>
</dbReference>
<keyword evidence="4" id="KW-0378">Hydrolase</keyword>
<dbReference type="EMBL" id="DWYY01000084">
    <property type="protein sequence ID" value="HJA93049.1"/>
    <property type="molecule type" value="Genomic_DNA"/>
</dbReference>
<dbReference type="InterPro" id="IPR011330">
    <property type="entry name" value="Glyco_hydro/deAcase_b/a-brl"/>
</dbReference>
<dbReference type="Pfam" id="PF03065">
    <property type="entry name" value="Glyco_hydro_57"/>
    <property type="match status" value="1"/>
</dbReference>
<proteinExistence type="inferred from homology"/>
<dbReference type="SUPFAM" id="SSF88713">
    <property type="entry name" value="Glycoside hydrolase/deacetylase"/>
    <property type="match status" value="1"/>
</dbReference>
<dbReference type="PANTHER" id="PTHR36306">
    <property type="entry name" value="ALPHA-AMYLASE-RELATED-RELATED"/>
    <property type="match status" value="1"/>
</dbReference>